<reference evidence="2" key="1">
    <citation type="submission" date="2022-11" db="UniProtKB">
        <authorList>
            <consortium name="WormBaseParasite"/>
        </authorList>
    </citation>
    <scope>IDENTIFICATION</scope>
</reference>
<evidence type="ECO:0000313" key="1">
    <source>
        <dbReference type="Proteomes" id="UP000887576"/>
    </source>
</evidence>
<accession>A0AC34Q1P2</accession>
<dbReference type="WBParaSite" id="JU765_v2.g12105.t1">
    <property type="protein sequence ID" value="JU765_v2.g12105.t1"/>
    <property type="gene ID" value="JU765_v2.g12105"/>
</dbReference>
<proteinExistence type="predicted"/>
<protein>
    <submittedName>
        <fullName evidence="2">SAM domain-containing protein</fullName>
    </submittedName>
</protein>
<dbReference type="Proteomes" id="UP000887576">
    <property type="component" value="Unplaced"/>
</dbReference>
<evidence type="ECO:0000313" key="2">
    <source>
        <dbReference type="WBParaSite" id="JU765_v2.g12105.t1"/>
    </source>
</evidence>
<organism evidence="1 2">
    <name type="scientific">Panagrolaimus sp. JU765</name>
    <dbReference type="NCBI Taxonomy" id="591449"/>
    <lineage>
        <taxon>Eukaryota</taxon>
        <taxon>Metazoa</taxon>
        <taxon>Ecdysozoa</taxon>
        <taxon>Nematoda</taxon>
        <taxon>Chromadorea</taxon>
        <taxon>Rhabditida</taxon>
        <taxon>Tylenchina</taxon>
        <taxon>Panagrolaimomorpha</taxon>
        <taxon>Panagrolaimoidea</taxon>
        <taxon>Panagrolaimidae</taxon>
        <taxon>Panagrolaimus</taxon>
    </lineage>
</organism>
<name>A0AC34Q1P2_9BILA</name>
<sequence>MHPGLISNNGTENSTENGKESIDEPSTLPEGHFEEKVQVDRRKLEDMITGNLTIYQNLPSAFDFFPEVEKKTGTQISWPSKLKIGAKTKKDPFVKIVGLPENVEQAKEAISSLLKIKKDRITLKMEIGHTCHSHIIGRGGRNTQEVMRETNCHIHFPDSNKHNDVEKNNQVSIAGSIIQVERARAKLRMISPVTLTVNAEINPQIPVNCPDFQRKLTCSEVACQVVLTSSSVLQLTIKASMQYEEVINNTVSHFLSLLTAAGHSVESAMCASTFDLRASLLQPSYGLYGLNNIRWIAFHTKTQMQFSPQGSSIMVMGSSSAVFAARRYLTGLLPISIQFEKRAEPILKQNIRAIESKYNVSIGEKKKSNVNGCESLTVIKSHEANITNVYAARQLLLQSDPAESIIVYEYAFMQNFLEKVKGCSTPKTLNLHSQSMINIPGNHHLPSLHSSFSDCRINPDHSFNHDTFGTQSCSSMFFELNKNRESQLSKNVLPEKPKSEYWRTPGLERQLAMDRDKMLLKANQATYRQEITDIRQPTDLWSGYGFSNSLPADILKLGLKKIWEQAENNESGFGATTSINKEMKMAKSQNEAAKTKGLASVREEEELSDYNQSISSNISSPSQTAKDFPFPQGSKRPPFAASASVFESASATLNNDIIWDIQIFVDPAMVLSQLGCSEYLPQFRDQEIDMQAFLLLDEQNLKDIGVSTMGARKKIFNAILKLRDSARKHGYSI</sequence>